<feature type="compositionally biased region" description="Polar residues" evidence="1">
    <location>
        <begin position="227"/>
        <end position="240"/>
    </location>
</feature>
<name>A0AAY4EPB9_9TELE</name>
<dbReference type="GO" id="GO:0019902">
    <property type="term" value="F:phosphatase binding"/>
    <property type="evidence" value="ECO:0007669"/>
    <property type="project" value="InterPro"/>
</dbReference>
<dbReference type="InterPro" id="IPR026142">
    <property type="entry name" value="Pro_pase_1_reg_su_36"/>
</dbReference>
<evidence type="ECO:0000256" key="1">
    <source>
        <dbReference type="SAM" id="MobiDB-lite"/>
    </source>
</evidence>
<sequence>MTSQHASDDPLMAEQSLTDMQVMADIAVKMELARKQLGLCYSRLILGQGFNQMHHMARGRTGVSSTYKGRYLYECLYSFFCYVAWVTFERKDLKAIQMEVGRLFFSDMFNPALMADGVKDHQSEPTDSATRRLQRRPNLSQILSQRSTVMVSLLPSPRENAPHLFQRIPSRSRVPVKQQPEQALVDQVNEELATLRFGILGKPLNQFSHTGLVPQAMEDKDGDIQESKTSFVSRPRSSGTLDKHSDLSRANTAISRATTEAPASDTE</sequence>
<keyword evidence="3" id="KW-1185">Reference proteome</keyword>
<gene>
    <name evidence="2" type="primary">ppp1r36</name>
</gene>
<evidence type="ECO:0000313" key="3">
    <source>
        <dbReference type="Proteomes" id="UP000694580"/>
    </source>
</evidence>
<dbReference type="GeneTree" id="ENSGT00390000012412"/>
<proteinExistence type="predicted"/>
<dbReference type="PANTHER" id="PTHR21055:SF3">
    <property type="entry name" value="PROTEIN PHOSPHATASE 1 REGULATORY SUBUNIT 36"/>
    <property type="match status" value="1"/>
</dbReference>
<evidence type="ECO:0000313" key="2">
    <source>
        <dbReference type="Ensembl" id="ENSDCDP00010059510.1"/>
    </source>
</evidence>
<feature type="compositionally biased region" description="Polar residues" evidence="1">
    <location>
        <begin position="248"/>
        <end position="258"/>
    </location>
</feature>
<accession>A0AAY4EPB9</accession>
<dbReference type="Ensembl" id="ENSDCDT00010070230.1">
    <property type="protein sequence ID" value="ENSDCDP00010059510.1"/>
    <property type="gene ID" value="ENSDCDG00010033260.1"/>
</dbReference>
<reference evidence="2" key="3">
    <citation type="submission" date="2025-09" db="UniProtKB">
        <authorList>
            <consortium name="Ensembl"/>
        </authorList>
    </citation>
    <scope>IDENTIFICATION</scope>
</reference>
<feature type="region of interest" description="Disordered" evidence="1">
    <location>
        <begin position="218"/>
        <end position="267"/>
    </location>
</feature>
<reference evidence="2 3" key="1">
    <citation type="submission" date="2020-06" db="EMBL/GenBank/DDBJ databases">
        <authorList>
            <consortium name="Wellcome Sanger Institute Data Sharing"/>
        </authorList>
    </citation>
    <scope>NUCLEOTIDE SEQUENCE [LARGE SCALE GENOMIC DNA]</scope>
</reference>
<evidence type="ECO:0008006" key="4">
    <source>
        <dbReference type="Google" id="ProtNLM"/>
    </source>
</evidence>
<organism evidence="2 3">
    <name type="scientific">Denticeps clupeoides</name>
    <name type="common">denticle herring</name>
    <dbReference type="NCBI Taxonomy" id="299321"/>
    <lineage>
        <taxon>Eukaryota</taxon>
        <taxon>Metazoa</taxon>
        <taxon>Chordata</taxon>
        <taxon>Craniata</taxon>
        <taxon>Vertebrata</taxon>
        <taxon>Euteleostomi</taxon>
        <taxon>Actinopterygii</taxon>
        <taxon>Neopterygii</taxon>
        <taxon>Teleostei</taxon>
        <taxon>Clupei</taxon>
        <taxon>Clupeiformes</taxon>
        <taxon>Denticipitoidei</taxon>
        <taxon>Denticipitidae</taxon>
        <taxon>Denticeps</taxon>
    </lineage>
</organism>
<reference evidence="2" key="2">
    <citation type="submission" date="2025-08" db="UniProtKB">
        <authorList>
            <consortium name="Ensembl"/>
        </authorList>
    </citation>
    <scope>IDENTIFICATION</scope>
</reference>
<protein>
    <recommendedName>
        <fullName evidence="4">Protein phosphatase 1 regulatory subunit 36</fullName>
    </recommendedName>
</protein>
<dbReference type="PANTHER" id="PTHR21055">
    <property type="entry name" value="PROTEIN PHOSPHATASE 1 REGULATORY SUBUNIT 36"/>
    <property type="match status" value="1"/>
</dbReference>
<dbReference type="Proteomes" id="UP000694580">
    <property type="component" value="Chromosome 20"/>
</dbReference>
<dbReference type="Pfam" id="PF14895">
    <property type="entry name" value="PPPI_inhib"/>
    <property type="match status" value="1"/>
</dbReference>
<dbReference type="AlphaFoldDB" id="A0AAY4EPB9"/>